<keyword evidence="2" id="KW-0677">Repeat</keyword>
<organism evidence="4 5">
    <name type="scientific">Paramecium sonneborni</name>
    <dbReference type="NCBI Taxonomy" id="65129"/>
    <lineage>
        <taxon>Eukaryota</taxon>
        <taxon>Sar</taxon>
        <taxon>Alveolata</taxon>
        <taxon>Ciliophora</taxon>
        <taxon>Intramacronucleata</taxon>
        <taxon>Oligohymenophorea</taxon>
        <taxon>Peniculida</taxon>
        <taxon>Parameciidae</taxon>
        <taxon>Paramecium</taxon>
    </lineage>
</organism>
<dbReference type="SMART" id="SM00320">
    <property type="entry name" value="WD40"/>
    <property type="match status" value="4"/>
</dbReference>
<protein>
    <submittedName>
        <fullName evidence="4">Uncharacterized protein</fullName>
    </submittedName>
</protein>
<proteinExistence type="predicted"/>
<dbReference type="InterPro" id="IPR050349">
    <property type="entry name" value="WD_LIS1/nudF_dynein_reg"/>
</dbReference>
<keyword evidence="1 3" id="KW-0853">WD repeat</keyword>
<evidence type="ECO:0000313" key="5">
    <source>
        <dbReference type="Proteomes" id="UP000692954"/>
    </source>
</evidence>
<reference evidence="4" key="1">
    <citation type="submission" date="2021-01" db="EMBL/GenBank/DDBJ databases">
        <authorList>
            <consortium name="Genoscope - CEA"/>
            <person name="William W."/>
        </authorList>
    </citation>
    <scope>NUCLEOTIDE SEQUENCE</scope>
</reference>
<dbReference type="EMBL" id="CAJJDN010000046">
    <property type="protein sequence ID" value="CAD8084357.1"/>
    <property type="molecule type" value="Genomic_DNA"/>
</dbReference>
<gene>
    <name evidence="4" type="ORF">PSON_ATCC_30995.1.T0460230</name>
</gene>
<dbReference type="Proteomes" id="UP000692954">
    <property type="component" value="Unassembled WGS sequence"/>
</dbReference>
<accession>A0A8S1MTK8</accession>
<dbReference type="Pfam" id="PF00400">
    <property type="entry name" value="WD40"/>
    <property type="match status" value="1"/>
</dbReference>
<name>A0A8S1MTK8_9CILI</name>
<dbReference type="OrthoDB" id="2443807at2759"/>
<dbReference type="InterPro" id="IPR001680">
    <property type="entry name" value="WD40_rpt"/>
</dbReference>
<dbReference type="PROSITE" id="PS50082">
    <property type="entry name" value="WD_REPEATS_2"/>
    <property type="match status" value="1"/>
</dbReference>
<comment type="caution">
    <text evidence="4">The sequence shown here is derived from an EMBL/GenBank/DDBJ whole genome shotgun (WGS) entry which is preliminary data.</text>
</comment>
<evidence type="ECO:0000256" key="1">
    <source>
        <dbReference type="ARBA" id="ARBA00022574"/>
    </source>
</evidence>
<dbReference type="PANTHER" id="PTHR44129">
    <property type="entry name" value="WD REPEAT-CONTAINING PROTEIN POP1"/>
    <property type="match status" value="1"/>
</dbReference>
<evidence type="ECO:0000313" key="4">
    <source>
        <dbReference type="EMBL" id="CAD8084357.1"/>
    </source>
</evidence>
<feature type="repeat" description="WD" evidence="3">
    <location>
        <begin position="1992"/>
        <end position="2033"/>
    </location>
</feature>
<sequence length="2613" mass="308428">MLNKFSTQMMRNQIFNVINDEYIEIPQKWMDTLENLMYRMLIQKIITSINIYTLRGGGSMCSSKAKSDQYKIINQLPNNFCQNIKHFTNVIVEKAMLFHDKFNQDEIICAFMWFHNNQEYLQSLCINQGSNLEHYDIVEITLDLLVKQLTIYLKLSGYLLHSLLQICNDLLRVIFYYQKMNPDRYMQVILKDKFLSQISELEEQIKIESNNIWVNGIDFELQMIKICLTHCRTNSQEGQKLAMNILSGIVTSISQLKPSQELIDSLVEAGKYLLLNFYDKQIKNPLQIYELYFFFQNLKWTILNQLKSGYSVQKTIMQFNDAYNQYIRKSQNWIVHYCWINLISELMSYRIIISKSQMKFLLDQFSGTQITLVSLFESNHITPIPYDKQQVKVKIFDNQNLNLKDFACLKLFQEYLINEQEKKIQLLPDYTNFEFDSSSKNPNNILDLYITLILNEDNIDLLLSLNCQIKKCKVQLKQNFEQITNQISLTFLKQNSQQDFKICLQDLQYLINQQKQQSLQLLYLFYEIDIARIKEILNLKAFEQIVKYYSLNQRNNKENIQIPNSDELEKECQMSFVQNLVKIPKLWIIISKILCMYSEDIFDMNIYQKLNKESISNILKDFEQLLLIVQDTDLYLDSFVIKIKKAKKGFQNIFISNNINSSFQEKTSQRDLWENIIKIYNSSLIKSLISEIHSYHTQNWKNNIWKFETLQDFENNLVKCIEIRDLFKGLKKLFRIHQSKLFLLQYENIVQKISSENDMQSENEKDDERIQEIKIQNLIFELKSQLKIFFEKYPKIDITKEELKELNGIEKAIQFNLLEIQQKNWSQERKLLCIMTFQKILNQISLLGLCKVDKQILKQDIFQLLDNYLQKSNSIDQSSIQINFENKKQQEFQHLHQSKNFKQQNYFDFEKVTSQLNEIIYKTKKIKQIIIQNRNYQIWITQVSDQLLKQIQQEDFQGNIKEIIFETLISIELFLSSIIEQEQFVFNKDKFTQASLNLNIDLIAANLILLNQNSILQDPQLNQMENVKCDKIYYQLLTNLENTSTIQKEWGFQDIFENSSYKVREVLVYNLIKMQAQVQESQIQTFCTNLIKKIWIYEKHPNVRNLLKNKELMEIQKKMFSHNLMTFQQRLKLEIQTMLKNIELLENSVLTENSPQMKNQLQQAIDEFEIYFDNITDMSQRLDINLIFLKEISKDLKSLKSSIDLVLKNLNGIVNDIRKLRGKNYFELFLIRKDYILKQKMQNEIDQVHIQLQTQEYDPISGSKLQNNSGGFTSYLLQYQYDNFVGEVNEFLWNKKERRKDVMLLKGKAGSGKSRASINIEELLWNFDQIEPKWIPIYISLPSVKDPQHNLIEQGLQSENYNFDGIQIRELKEAVIAESYDEMKLDCQRINLYTSNRLVKDLNIKESGQNVKIIITTRDEILTSIGYQTWFYGKSLDTLKEVELLPFSSEQSSEYLSLYSEISVKRTIKRFYEFLKQLKGQNFSYVQFKTLWCQLEEDIQQILLCNQNQQMLFSIQDAEKIIQKIQNVEFFNLFQPDLINSLIKDLIQLWSKHKFLQIINNINIGNLLNTPFMLEIIVYVLPKMSLQFSQASFMRDILKINYNILKKESLKSINLVTKYLQLKDTQQDSLKQNENFDCTKSNQKLKDFDNKEISELLKSLLEELENQNFFEQHSIAHQLELQNNQIISQNKKFNVKFDAQFIVGAFKMNQQTAFDFYNVFVDFYHAQQIQKWMDLGKAINYESFMIDLKDFSTNLAIDMSIRQLTQVNYQQKGKLILQQVIYNKNIHNSWEDCYFSENEQDSDYKGLLRKCMLICSKGNQFAFNHKSIQEFFVANYILNFLEKAIEIDFKINQEELLQSLFNKNDFNLSLDQYQGTLELLKPKLKLLSNIKQRLIEIINFQKIVQNSQQQIEFIRAPSNSFYLLSCLGEYLEEQNFSKLQISNTKLNGLSLFKCNLNNTIFDNVSIDSCNFSCSTIENANWTNLLCKEKPSLIGHNKNVVSLNFNTAGSSLITGSIDGMIKIWPIYQDQEPLSLSFENEQIYSLSYVETHNKIACLTNNELKILNSKDLSFFNHRKFYNYEYERINVSPDFNYIAVIQGVWKNQVLFILEMKNLTEIQNQGDIHQIQNSSLIQCIALSYDQKILAVGGQEISFWNVTNIINIQKIADLKIELKKKPLIKFSSNNELLATYDEDDNAIQFWRIKDLNNIVWLNSFGNSQPVAQMEFLENNKYFVIRTYQVIICDLLKLLEDQEAISQQFSINFKEIALSPNSQTLACIEETFKSSLKLFDIQDIQNIKQIGVLIENMEQLQLLRFSFDGIFLICCKSKEILIWNVSQQQLQNAIVVPQDKIIDIIISQDQKTLISCSLNQILIISDVFEMNYSNQFKIIDINFNCQGVNFWNNTIIAIFGQNNEASIIQIFDLQQQKILDQISKDEMVQNVYFINQYSMVTLGESCRIYNSYGDKINFKESKNFQIKGQYSKFYPNNKYLLIYDFDFIFIIDTDSLHFHKIKVQSKSKLYELSSNLKFLVSITTIGIEIKLIDKLIESKQIWKYQANDFSISSNQSLIALPLENSIIIRNLNFSDNVQAFYIRDEAQNDYDKNLQVCLQSKTKS</sequence>
<dbReference type="PROSITE" id="PS50294">
    <property type="entry name" value="WD_REPEATS_REGION"/>
    <property type="match status" value="1"/>
</dbReference>
<keyword evidence="5" id="KW-1185">Reference proteome</keyword>
<evidence type="ECO:0000256" key="3">
    <source>
        <dbReference type="PROSITE-ProRule" id="PRU00221"/>
    </source>
</evidence>
<evidence type="ECO:0000256" key="2">
    <source>
        <dbReference type="ARBA" id="ARBA00022737"/>
    </source>
</evidence>